<feature type="domain" description="Nif11" evidence="1">
    <location>
        <begin position="1"/>
        <end position="52"/>
    </location>
</feature>
<accession>A0ABT0CCB8</accession>
<dbReference type="Pfam" id="PF07862">
    <property type="entry name" value="Nif11"/>
    <property type="match status" value="1"/>
</dbReference>
<dbReference type="EMBL" id="JAFIRA010000027">
    <property type="protein sequence ID" value="MCJ2543403.1"/>
    <property type="molecule type" value="Genomic_DNA"/>
</dbReference>
<gene>
    <name evidence="2" type="ORF">JX360_10865</name>
</gene>
<evidence type="ECO:0000313" key="3">
    <source>
        <dbReference type="Proteomes" id="UP000830835"/>
    </source>
</evidence>
<dbReference type="Proteomes" id="UP000830835">
    <property type="component" value="Unassembled WGS sequence"/>
</dbReference>
<comment type="caution">
    <text evidence="2">The sequence shown here is derived from an EMBL/GenBank/DDBJ whole genome shotgun (WGS) entry which is preliminary data.</text>
</comment>
<keyword evidence="3" id="KW-1185">Reference proteome</keyword>
<dbReference type="InterPro" id="IPR012903">
    <property type="entry name" value="Nif11"/>
</dbReference>
<evidence type="ECO:0000313" key="2">
    <source>
        <dbReference type="EMBL" id="MCJ2543403.1"/>
    </source>
</evidence>
<organism evidence="2 3">
    <name type="scientific">Thermostichus vulcanus str. 'Rupite'</name>
    <dbReference type="NCBI Taxonomy" id="2813851"/>
    <lineage>
        <taxon>Bacteria</taxon>
        <taxon>Bacillati</taxon>
        <taxon>Cyanobacteriota</taxon>
        <taxon>Cyanophyceae</taxon>
        <taxon>Thermostichales</taxon>
        <taxon>Thermostichaceae</taxon>
        <taxon>Thermostichus</taxon>
    </lineage>
</organism>
<sequence>MSAQAVTEFLTKVTENEDLMKEVIQVLDAEDDREAVASLAAQKGFEFTPEELWAEVYRRQAEFSRRQDLGELTDKEIVDTDFFQSLQEKARRYRSRISSEQKIPKPEES</sequence>
<protein>
    <submittedName>
        <fullName evidence="2">Nif11-like leader peptide family natural product</fullName>
    </submittedName>
</protein>
<name>A0ABT0CCB8_THEVL</name>
<proteinExistence type="predicted"/>
<dbReference type="RefSeq" id="WP_244350709.1">
    <property type="nucleotide sequence ID" value="NZ_JAFIRA010000027.1"/>
</dbReference>
<reference evidence="2" key="1">
    <citation type="submission" date="2021-02" db="EMBL/GenBank/DDBJ databases">
        <title>The CRISPR/cas machinery reduction and long-range gene transfer in the hot spring cyanobacterium Synechococcus.</title>
        <authorList>
            <person name="Dvorak P."/>
            <person name="Jahodarova E."/>
            <person name="Hasler P."/>
            <person name="Poulickova A."/>
        </authorList>
    </citation>
    <scope>NUCLEOTIDE SEQUENCE</scope>
    <source>
        <strain evidence="2">Rupite</strain>
    </source>
</reference>
<evidence type="ECO:0000259" key="1">
    <source>
        <dbReference type="Pfam" id="PF07862"/>
    </source>
</evidence>